<organism evidence="1 2">
    <name type="scientific">Brachionus plicatilis</name>
    <name type="common">Marine rotifer</name>
    <name type="synonym">Brachionus muelleri</name>
    <dbReference type="NCBI Taxonomy" id="10195"/>
    <lineage>
        <taxon>Eukaryota</taxon>
        <taxon>Metazoa</taxon>
        <taxon>Spiralia</taxon>
        <taxon>Gnathifera</taxon>
        <taxon>Rotifera</taxon>
        <taxon>Eurotatoria</taxon>
        <taxon>Monogononta</taxon>
        <taxon>Pseudotrocha</taxon>
        <taxon>Ploima</taxon>
        <taxon>Brachionidae</taxon>
        <taxon>Brachionus</taxon>
    </lineage>
</organism>
<protein>
    <submittedName>
        <fullName evidence="1">Uncharacterized protein</fullName>
    </submittedName>
</protein>
<accession>A0A3M7RUH3</accession>
<comment type="caution">
    <text evidence="1">The sequence shown here is derived from an EMBL/GenBank/DDBJ whole genome shotgun (WGS) entry which is preliminary data.</text>
</comment>
<dbReference type="Proteomes" id="UP000276133">
    <property type="component" value="Unassembled WGS sequence"/>
</dbReference>
<gene>
    <name evidence="1" type="ORF">BpHYR1_027794</name>
</gene>
<sequence>MNSRKIRIKFLIQNSKSNFHCFSSAFPILVNQQVILENKHAGLKIREKNEIELFHLIMIS</sequence>
<dbReference type="EMBL" id="REGN01002592">
    <property type="protein sequence ID" value="RNA27142.1"/>
    <property type="molecule type" value="Genomic_DNA"/>
</dbReference>
<evidence type="ECO:0000313" key="1">
    <source>
        <dbReference type="EMBL" id="RNA27142.1"/>
    </source>
</evidence>
<keyword evidence="2" id="KW-1185">Reference proteome</keyword>
<dbReference type="AlphaFoldDB" id="A0A3M7RUH3"/>
<name>A0A3M7RUH3_BRAPC</name>
<evidence type="ECO:0000313" key="2">
    <source>
        <dbReference type="Proteomes" id="UP000276133"/>
    </source>
</evidence>
<reference evidence="1 2" key="1">
    <citation type="journal article" date="2018" name="Sci. Rep.">
        <title>Genomic signatures of local adaptation to the degree of environmental predictability in rotifers.</title>
        <authorList>
            <person name="Franch-Gras L."/>
            <person name="Hahn C."/>
            <person name="Garcia-Roger E.M."/>
            <person name="Carmona M.J."/>
            <person name="Serra M."/>
            <person name="Gomez A."/>
        </authorList>
    </citation>
    <scope>NUCLEOTIDE SEQUENCE [LARGE SCALE GENOMIC DNA]</scope>
    <source>
        <strain evidence="1">HYR1</strain>
    </source>
</reference>
<proteinExistence type="predicted"/>